<dbReference type="InterPro" id="IPR036770">
    <property type="entry name" value="Ankyrin_rpt-contain_sf"/>
</dbReference>
<organism evidence="5 6">
    <name type="scientific">Colletotrichum sojae</name>
    <dbReference type="NCBI Taxonomy" id="2175907"/>
    <lineage>
        <taxon>Eukaryota</taxon>
        <taxon>Fungi</taxon>
        <taxon>Dikarya</taxon>
        <taxon>Ascomycota</taxon>
        <taxon>Pezizomycotina</taxon>
        <taxon>Sordariomycetes</taxon>
        <taxon>Hypocreomycetidae</taxon>
        <taxon>Glomerellales</taxon>
        <taxon>Glomerellaceae</taxon>
        <taxon>Colletotrichum</taxon>
        <taxon>Colletotrichum orchidearum species complex</taxon>
    </lineage>
</organism>
<gene>
    <name evidence="5" type="ORF">CSOJ01_10138</name>
</gene>
<dbReference type="GO" id="GO:0009116">
    <property type="term" value="P:nucleoside metabolic process"/>
    <property type="evidence" value="ECO:0007669"/>
    <property type="project" value="InterPro"/>
</dbReference>
<evidence type="ECO:0000256" key="1">
    <source>
        <dbReference type="ARBA" id="ARBA00022737"/>
    </source>
</evidence>
<dbReference type="InterPro" id="IPR056884">
    <property type="entry name" value="NPHP3-like_N"/>
</dbReference>
<dbReference type="PROSITE" id="PS50088">
    <property type="entry name" value="ANK_REPEAT"/>
    <property type="match status" value="7"/>
</dbReference>
<protein>
    <recommendedName>
        <fullName evidence="4">Nephrocystin 3-like N-terminal domain-containing protein</fullName>
    </recommendedName>
</protein>
<dbReference type="Gene3D" id="3.40.50.300">
    <property type="entry name" value="P-loop containing nucleotide triphosphate hydrolases"/>
    <property type="match status" value="1"/>
</dbReference>
<sequence>MKHGVTRDRVAKEHDVLCFEMEAAGLMDNFPCLVIRGICDYSDSHKAKQWQNYAAATAAAYAKELLSVMPSQRRQTSIQLVKCSTQETRNKILHGLGFDRIDNRYATIEAAHDKTCEWLSKHPHYRSWLSPTDFPDHHGILWISGKPGAGKSTIMKHAFTRARRKAANNSAIISFFFNARGEDLEKTTVGMHRSLLLQLLEKLPELQVILDNITHKSLHKSWASDLTLLGDLFRRAVSLLGQHQVTCFIDALDECAEDQVRQMLKLFEDLGQCAVQNNIRLYTCFSSRHYPHIDIKYGLKLTLEDQAGHEKDMEEYVLTKLKTGRKKPDKDLVAEILQKACGVFMWIVLVVNILNKEFRRGRIFAVKKRLKEIPPELSDLFRDILIRDEENTEDLLLCIQWVLFAKRPLKPEEYYYALAAGLQPKSLGEWDPEEVTEEAMEIFVISSSKGLAEVTKSKNPTVQFIHESVRDFLLKDDGLKSLWPQLEPSVEHRSHDTLKKCCYAYTKVAISPVYWPNDDKNNKINKSNNGDESKDGSNKFPFLEYATTQLLHHADAAARGLSQSEFLQDFSSNLQRWVKFNNLVNDRTHYKPYPSLRYIFAVRGYESLIQLISLVRLDQHNTTSTNTKQEYASPLFAAFHNKNQNSMQFLLECTTEKEVNQQDHDGNTVLLLASDSGHPATVEMILHAGADANILNNNWETPLKKAVQNHRPEVVQLLLSRRIRSQPAQIGPFSAAKQTTYNPDFTFTSVAHDIEQQNSEGLTLLMYATQHHQFIIIGLLLDNGADIHVTDANNNSCSHLLLSSPAYHTQDQVITICEKLYQRGINVNHRNNVGQTPLHWAVVALLLAPAELLLTLGADINCMDNYGRTPLFTSFLRGNLEISKMLVREHAQLQLYDKGMESPIFFASTRQKPKHVKFLLDLGVDVNERNHIRETALFKACEADDLKMVKCLVQSGADINIANTNNETALFKACAVGTAEIVEYLVQNGADINVTNRDKENVLYTIKRFSYQHISILQTLIEADIDLTVTNNTGQTILHAAACWWSAEDWILYLVQQALKLGLNIDSKDRYGQTPLMRATRSVNKAFVSVLLQSGADPNVEDNEDCTPLVMAIYSLSSESQMLGTCRLLLENVADAAKVTRNGDTALAAAKRTREHEVEKLLLEWMSRKKKKRSRIK</sequence>
<proteinExistence type="predicted"/>
<dbReference type="Pfam" id="PF00023">
    <property type="entry name" value="Ank"/>
    <property type="match status" value="1"/>
</dbReference>
<comment type="caution">
    <text evidence="5">The sequence shown here is derived from an EMBL/GenBank/DDBJ whole genome shotgun (WGS) entry which is preliminary data.</text>
</comment>
<feature type="repeat" description="ANK" evidence="3">
    <location>
        <begin position="665"/>
        <end position="697"/>
    </location>
</feature>
<dbReference type="Pfam" id="PF24883">
    <property type="entry name" value="NPHP3_N"/>
    <property type="match status" value="1"/>
</dbReference>
<dbReference type="AlphaFoldDB" id="A0A8H6J116"/>
<name>A0A8H6J116_9PEZI</name>
<dbReference type="SMART" id="SM00248">
    <property type="entry name" value="ANK"/>
    <property type="match status" value="13"/>
</dbReference>
<evidence type="ECO:0000313" key="6">
    <source>
        <dbReference type="Proteomes" id="UP000652219"/>
    </source>
</evidence>
<dbReference type="Gene3D" id="1.25.40.20">
    <property type="entry name" value="Ankyrin repeat-containing domain"/>
    <property type="match status" value="4"/>
</dbReference>
<dbReference type="PANTHER" id="PTHR24198:SF165">
    <property type="entry name" value="ANKYRIN REPEAT-CONTAINING PROTEIN-RELATED"/>
    <property type="match status" value="1"/>
</dbReference>
<dbReference type="GO" id="GO:0003824">
    <property type="term" value="F:catalytic activity"/>
    <property type="evidence" value="ECO:0007669"/>
    <property type="project" value="InterPro"/>
</dbReference>
<evidence type="ECO:0000256" key="3">
    <source>
        <dbReference type="PROSITE-ProRule" id="PRU00023"/>
    </source>
</evidence>
<keyword evidence="6" id="KW-1185">Reference proteome</keyword>
<feature type="repeat" description="ANK" evidence="3">
    <location>
        <begin position="833"/>
        <end position="865"/>
    </location>
</feature>
<feature type="repeat" description="ANK" evidence="3">
    <location>
        <begin position="1071"/>
        <end position="1103"/>
    </location>
</feature>
<reference evidence="5 6" key="1">
    <citation type="journal article" date="2020" name="Phytopathology">
        <title>Genome Sequence Resources of Colletotrichum truncatum, C. plurivorum, C. musicola, and C. sojae: Four Species Pathogenic to Soybean (Glycine max).</title>
        <authorList>
            <person name="Rogerio F."/>
            <person name="Boufleur T.R."/>
            <person name="Ciampi-Guillardi M."/>
            <person name="Sukno S.A."/>
            <person name="Thon M.R."/>
            <person name="Massola Junior N.S."/>
            <person name="Baroncelli R."/>
        </authorList>
    </citation>
    <scope>NUCLEOTIDE SEQUENCE [LARGE SCALE GENOMIC DNA]</scope>
    <source>
        <strain evidence="5 6">LFN0009</strain>
    </source>
</reference>
<evidence type="ECO:0000313" key="5">
    <source>
        <dbReference type="EMBL" id="KAF6804539.1"/>
    </source>
</evidence>
<dbReference type="SUPFAM" id="SSF53167">
    <property type="entry name" value="Purine and uridine phosphorylases"/>
    <property type="match status" value="1"/>
</dbReference>
<evidence type="ECO:0000256" key="2">
    <source>
        <dbReference type="ARBA" id="ARBA00023043"/>
    </source>
</evidence>
<dbReference type="InterPro" id="IPR002110">
    <property type="entry name" value="Ankyrin_rpt"/>
</dbReference>
<dbReference type="PRINTS" id="PR01415">
    <property type="entry name" value="ANKYRIN"/>
</dbReference>
<feature type="repeat" description="ANK" evidence="3">
    <location>
        <begin position="866"/>
        <end position="898"/>
    </location>
</feature>
<dbReference type="PROSITE" id="PS50297">
    <property type="entry name" value="ANK_REP_REGION"/>
    <property type="match status" value="5"/>
</dbReference>
<keyword evidence="1" id="KW-0677">Repeat</keyword>
<dbReference type="InterPro" id="IPR035994">
    <property type="entry name" value="Nucleoside_phosphorylase_sf"/>
</dbReference>
<feature type="repeat" description="ANK" evidence="3">
    <location>
        <begin position="932"/>
        <end position="964"/>
    </location>
</feature>
<dbReference type="InterPro" id="IPR027417">
    <property type="entry name" value="P-loop_NTPase"/>
</dbReference>
<dbReference type="SUPFAM" id="SSF48403">
    <property type="entry name" value="Ankyrin repeat"/>
    <property type="match status" value="2"/>
</dbReference>
<evidence type="ECO:0000259" key="4">
    <source>
        <dbReference type="Pfam" id="PF24883"/>
    </source>
</evidence>
<dbReference type="Gene3D" id="3.40.50.1580">
    <property type="entry name" value="Nucleoside phosphorylase domain"/>
    <property type="match status" value="1"/>
</dbReference>
<dbReference type="Pfam" id="PF12796">
    <property type="entry name" value="Ank_2"/>
    <property type="match status" value="4"/>
</dbReference>
<dbReference type="EMBL" id="WIGN01000206">
    <property type="protein sequence ID" value="KAF6804539.1"/>
    <property type="molecule type" value="Genomic_DNA"/>
</dbReference>
<feature type="domain" description="Nephrocystin 3-like N-terminal" evidence="4">
    <location>
        <begin position="115"/>
        <end position="288"/>
    </location>
</feature>
<dbReference type="SUPFAM" id="SSF52540">
    <property type="entry name" value="P-loop containing nucleoside triphosphate hydrolases"/>
    <property type="match status" value="1"/>
</dbReference>
<feature type="repeat" description="ANK" evidence="3">
    <location>
        <begin position="760"/>
        <end position="792"/>
    </location>
</feature>
<feature type="repeat" description="ANK" evidence="3">
    <location>
        <begin position="965"/>
        <end position="997"/>
    </location>
</feature>
<dbReference type="PANTHER" id="PTHR24198">
    <property type="entry name" value="ANKYRIN REPEAT AND PROTEIN KINASE DOMAIN-CONTAINING PROTEIN"/>
    <property type="match status" value="1"/>
</dbReference>
<keyword evidence="2 3" id="KW-0040">ANK repeat</keyword>
<accession>A0A8H6J116</accession>
<dbReference type="Proteomes" id="UP000652219">
    <property type="component" value="Unassembled WGS sequence"/>
</dbReference>